<accession>A0ABX0UKH8</accession>
<sequence length="154" mass="17429">MAKTLFFGLFSSISLFTPGQGNKANKDLINFFIQLDDQHNRAMEQKDSATFAYLFADKYINCTPNGEINDKQAEISTLIHGSWKSVERVASQFDIFAFSDVLTSLTLTKKIRIDSPSGENVLYVRRTTVYQKIDCRWQAIAGQGTIVSPRYVEN</sequence>
<dbReference type="RefSeq" id="WP_167269759.1">
    <property type="nucleotide sequence ID" value="NZ_JAASQJ010000002.1"/>
</dbReference>
<gene>
    <name evidence="2" type="ORF">FHS68_002148</name>
</gene>
<evidence type="ECO:0000313" key="3">
    <source>
        <dbReference type="Proteomes" id="UP001179181"/>
    </source>
</evidence>
<proteinExistence type="predicted"/>
<dbReference type="Proteomes" id="UP001179181">
    <property type="component" value="Unassembled WGS sequence"/>
</dbReference>
<feature type="domain" description="DUF4440" evidence="1">
    <location>
        <begin position="34"/>
        <end position="138"/>
    </location>
</feature>
<keyword evidence="3" id="KW-1185">Reference proteome</keyword>
<organism evidence="2 3">
    <name type="scientific">Dyadobacter arcticus</name>
    <dbReference type="NCBI Taxonomy" id="1078754"/>
    <lineage>
        <taxon>Bacteria</taxon>
        <taxon>Pseudomonadati</taxon>
        <taxon>Bacteroidota</taxon>
        <taxon>Cytophagia</taxon>
        <taxon>Cytophagales</taxon>
        <taxon>Spirosomataceae</taxon>
        <taxon>Dyadobacter</taxon>
    </lineage>
</organism>
<dbReference type="InterPro" id="IPR027843">
    <property type="entry name" value="DUF4440"/>
</dbReference>
<dbReference type="InterPro" id="IPR032710">
    <property type="entry name" value="NTF2-like_dom_sf"/>
</dbReference>
<dbReference type="Gene3D" id="3.10.450.50">
    <property type="match status" value="1"/>
</dbReference>
<dbReference type="SUPFAM" id="SSF54427">
    <property type="entry name" value="NTF2-like"/>
    <property type="match status" value="1"/>
</dbReference>
<dbReference type="Pfam" id="PF14534">
    <property type="entry name" value="DUF4440"/>
    <property type="match status" value="1"/>
</dbReference>
<evidence type="ECO:0000259" key="1">
    <source>
        <dbReference type="Pfam" id="PF14534"/>
    </source>
</evidence>
<dbReference type="EMBL" id="JAASQJ010000002">
    <property type="protein sequence ID" value="NIJ52978.1"/>
    <property type="molecule type" value="Genomic_DNA"/>
</dbReference>
<reference evidence="2 3" key="1">
    <citation type="submission" date="2020-03" db="EMBL/GenBank/DDBJ databases">
        <title>Genomic Encyclopedia of Type Strains, Phase IV (KMG-IV): sequencing the most valuable type-strain genomes for metagenomic binning, comparative biology and taxonomic classification.</title>
        <authorList>
            <person name="Goeker M."/>
        </authorList>
    </citation>
    <scope>NUCLEOTIDE SEQUENCE [LARGE SCALE GENOMIC DNA]</scope>
    <source>
        <strain evidence="2 3">DSM 102865</strain>
    </source>
</reference>
<protein>
    <recommendedName>
        <fullName evidence="1">DUF4440 domain-containing protein</fullName>
    </recommendedName>
</protein>
<name>A0ABX0UKH8_9BACT</name>
<comment type="caution">
    <text evidence="2">The sequence shown here is derived from an EMBL/GenBank/DDBJ whole genome shotgun (WGS) entry which is preliminary data.</text>
</comment>
<evidence type="ECO:0000313" key="2">
    <source>
        <dbReference type="EMBL" id="NIJ52978.1"/>
    </source>
</evidence>